<dbReference type="Pfam" id="PF01618">
    <property type="entry name" value="MotA_ExbB"/>
    <property type="match status" value="1"/>
</dbReference>
<evidence type="ECO:0000256" key="3">
    <source>
        <dbReference type="ARBA" id="ARBA00022692"/>
    </source>
</evidence>
<reference evidence="10 11" key="1">
    <citation type="submission" date="2019-03" db="EMBL/GenBank/DDBJ databases">
        <authorList>
            <person name="Nijsse B."/>
        </authorList>
    </citation>
    <scope>NUCLEOTIDE SEQUENCE [LARGE SCALE GENOMIC DNA]</scope>
    <source>
        <strain evidence="10">Desulfoluna butyratoxydans MSL71</strain>
    </source>
</reference>
<organism evidence="10 11">
    <name type="scientific">Desulfoluna butyratoxydans</name>
    <dbReference type="NCBI Taxonomy" id="231438"/>
    <lineage>
        <taxon>Bacteria</taxon>
        <taxon>Pseudomonadati</taxon>
        <taxon>Thermodesulfobacteriota</taxon>
        <taxon>Desulfobacteria</taxon>
        <taxon>Desulfobacterales</taxon>
        <taxon>Desulfolunaceae</taxon>
        <taxon>Desulfoluna</taxon>
    </lineage>
</organism>
<keyword evidence="2" id="KW-1003">Cell membrane</keyword>
<evidence type="ECO:0000256" key="2">
    <source>
        <dbReference type="ARBA" id="ARBA00022475"/>
    </source>
</evidence>
<dbReference type="InterPro" id="IPR050790">
    <property type="entry name" value="ExbB/TolQ_transport"/>
</dbReference>
<evidence type="ECO:0000313" key="11">
    <source>
        <dbReference type="Proteomes" id="UP000507962"/>
    </source>
</evidence>
<evidence type="ECO:0000256" key="8">
    <source>
        <dbReference type="SAM" id="Phobius"/>
    </source>
</evidence>
<comment type="similarity">
    <text evidence="6">Belongs to the exbB/tolQ family.</text>
</comment>
<feature type="transmembrane region" description="Helical" evidence="8">
    <location>
        <begin position="151"/>
        <end position="174"/>
    </location>
</feature>
<feature type="transmembrane region" description="Helical" evidence="8">
    <location>
        <begin position="115"/>
        <end position="139"/>
    </location>
</feature>
<keyword evidence="3 8" id="KW-0812">Transmembrane</keyword>
<feature type="region of interest" description="Disordered" evidence="7">
    <location>
        <begin position="195"/>
        <end position="214"/>
    </location>
</feature>
<feature type="compositionally biased region" description="Polar residues" evidence="7">
    <location>
        <begin position="197"/>
        <end position="208"/>
    </location>
</feature>
<dbReference type="Proteomes" id="UP000507962">
    <property type="component" value="Unassembled WGS sequence"/>
</dbReference>
<keyword evidence="6" id="KW-0813">Transport</keyword>
<dbReference type="PANTHER" id="PTHR30625">
    <property type="entry name" value="PROTEIN TOLQ"/>
    <property type="match status" value="1"/>
</dbReference>
<feature type="domain" description="MotA/TolQ/ExbB proton channel" evidence="9">
    <location>
        <begin position="95"/>
        <end position="186"/>
    </location>
</feature>
<accession>A0A4U8YXJ1</accession>
<evidence type="ECO:0000313" key="10">
    <source>
        <dbReference type="EMBL" id="VFQ46782.1"/>
    </source>
</evidence>
<evidence type="ECO:0000256" key="1">
    <source>
        <dbReference type="ARBA" id="ARBA00004651"/>
    </source>
</evidence>
<gene>
    <name evidence="10" type="ORF">MSL71_44580</name>
</gene>
<keyword evidence="6" id="KW-0653">Protein transport</keyword>
<evidence type="ECO:0000256" key="6">
    <source>
        <dbReference type="RuleBase" id="RU004057"/>
    </source>
</evidence>
<keyword evidence="5 8" id="KW-0472">Membrane</keyword>
<feature type="transmembrane region" description="Helical" evidence="8">
    <location>
        <begin position="18"/>
        <end position="41"/>
    </location>
</feature>
<dbReference type="AlphaFoldDB" id="A0A4U8YXJ1"/>
<protein>
    <submittedName>
        <fullName evidence="10">Mota/tolq/exbb proton channel</fullName>
    </submittedName>
</protein>
<comment type="subcellular location">
    <subcellularLocation>
        <location evidence="1">Cell membrane</location>
        <topology evidence="1">Multi-pass membrane protein</topology>
    </subcellularLocation>
    <subcellularLocation>
        <location evidence="6">Membrane</location>
        <topology evidence="6">Multi-pass membrane protein</topology>
    </subcellularLocation>
</comment>
<keyword evidence="4 8" id="KW-1133">Transmembrane helix</keyword>
<keyword evidence="11" id="KW-1185">Reference proteome</keyword>
<evidence type="ECO:0000256" key="4">
    <source>
        <dbReference type="ARBA" id="ARBA00022989"/>
    </source>
</evidence>
<dbReference type="RefSeq" id="WP_180145213.1">
    <property type="nucleotide sequence ID" value="NZ_CAADHO010000011.1"/>
</dbReference>
<sequence>MQTAALIKSYIYVVSSSLLYPVLILLAFLTFWAVVCAGALFSEWVRRHRMAGDNDGPDVFFRPDHDLHTTPRVSRYVARLKGLLEKNGGTSALEVEGLLQDTTRRLFSSLDMYRLVVRVGPGLGLIGTLIPMGTGLAALGQGDLSMLSSELVIAFTTTVVGLAVGLLAYLFLVIKTRWADEDLLNMEVATEALAGTPQGSSCNGTTGASAGEAA</sequence>
<dbReference type="GO" id="GO:0005886">
    <property type="term" value="C:plasma membrane"/>
    <property type="evidence" value="ECO:0007669"/>
    <property type="project" value="UniProtKB-SubCell"/>
</dbReference>
<dbReference type="GO" id="GO:0017038">
    <property type="term" value="P:protein import"/>
    <property type="evidence" value="ECO:0007669"/>
    <property type="project" value="TreeGrafter"/>
</dbReference>
<evidence type="ECO:0000259" key="9">
    <source>
        <dbReference type="Pfam" id="PF01618"/>
    </source>
</evidence>
<dbReference type="EMBL" id="CAADHO010000011">
    <property type="protein sequence ID" value="VFQ46782.1"/>
    <property type="molecule type" value="Genomic_DNA"/>
</dbReference>
<dbReference type="InterPro" id="IPR002898">
    <property type="entry name" value="MotA_ExbB_proton_chnl"/>
</dbReference>
<proteinExistence type="inferred from homology"/>
<name>A0A4U8YXJ1_9BACT</name>
<dbReference type="PANTHER" id="PTHR30625:SF3">
    <property type="entry name" value="TOL-PAL SYSTEM PROTEIN TOLQ"/>
    <property type="match status" value="1"/>
</dbReference>
<evidence type="ECO:0000256" key="7">
    <source>
        <dbReference type="SAM" id="MobiDB-lite"/>
    </source>
</evidence>
<evidence type="ECO:0000256" key="5">
    <source>
        <dbReference type="ARBA" id="ARBA00023136"/>
    </source>
</evidence>